<dbReference type="AlphaFoldDB" id="A0A5C5X0B3"/>
<feature type="region of interest" description="Disordered" evidence="1">
    <location>
        <begin position="1"/>
        <end position="22"/>
    </location>
</feature>
<comment type="caution">
    <text evidence="2">The sequence shown here is derived from an EMBL/GenBank/DDBJ whole genome shotgun (WGS) entry which is preliminary data.</text>
</comment>
<dbReference type="Proteomes" id="UP000318053">
    <property type="component" value="Unassembled WGS sequence"/>
</dbReference>
<proteinExistence type="predicted"/>
<name>A0A5C5X0B3_9BACT</name>
<dbReference type="EMBL" id="SJPK01000015">
    <property type="protein sequence ID" value="TWT56250.1"/>
    <property type="molecule type" value="Genomic_DNA"/>
</dbReference>
<protein>
    <submittedName>
        <fullName evidence="2">Uncharacterized protein</fullName>
    </submittedName>
</protein>
<gene>
    <name evidence="2" type="ORF">CA85_44320</name>
</gene>
<feature type="compositionally biased region" description="Pro residues" evidence="1">
    <location>
        <begin position="9"/>
        <end position="18"/>
    </location>
</feature>
<organism evidence="2 3">
    <name type="scientific">Allorhodopirellula solitaria</name>
    <dbReference type="NCBI Taxonomy" id="2527987"/>
    <lineage>
        <taxon>Bacteria</taxon>
        <taxon>Pseudomonadati</taxon>
        <taxon>Planctomycetota</taxon>
        <taxon>Planctomycetia</taxon>
        <taxon>Pirellulales</taxon>
        <taxon>Pirellulaceae</taxon>
        <taxon>Allorhodopirellula</taxon>
    </lineage>
</organism>
<accession>A0A5C5X0B3</accession>
<keyword evidence="3" id="KW-1185">Reference proteome</keyword>
<evidence type="ECO:0000313" key="2">
    <source>
        <dbReference type="EMBL" id="TWT56250.1"/>
    </source>
</evidence>
<evidence type="ECO:0000256" key="1">
    <source>
        <dbReference type="SAM" id="MobiDB-lite"/>
    </source>
</evidence>
<evidence type="ECO:0000313" key="3">
    <source>
        <dbReference type="Proteomes" id="UP000318053"/>
    </source>
</evidence>
<reference evidence="2 3" key="1">
    <citation type="submission" date="2019-02" db="EMBL/GenBank/DDBJ databases">
        <title>Deep-cultivation of Planctomycetes and their phenomic and genomic characterization uncovers novel biology.</title>
        <authorList>
            <person name="Wiegand S."/>
            <person name="Jogler M."/>
            <person name="Boedeker C."/>
            <person name="Pinto D."/>
            <person name="Vollmers J."/>
            <person name="Rivas-Marin E."/>
            <person name="Kohn T."/>
            <person name="Peeters S.H."/>
            <person name="Heuer A."/>
            <person name="Rast P."/>
            <person name="Oberbeckmann S."/>
            <person name="Bunk B."/>
            <person name="Jeske O."/>
            <person name="Meyerdierks A."/>
            <person name="Storesund J.E."/>
            <person name="Kallscheuer N."/>
            <person name="Luecker S."/>
            <person name="Lage O.M."/>
            <person name="Pohl T."/>
            <person name="Merkel B.J."/>
            <person name="Hornburger P."/>
            <person name="Mueller R.-W."/>
            <person name="Bruemmer F."/>
            <person name="Labrenz M."/>
            <person name="Spormann A.M."/>
            <person name="Op Den Camp H."/>
            <person name="Overmann J."/>
            <person name="Amann R."/>
            <person name="Jetten M.S.M."/>
            <person name="Mascher T."/>
            <person name="Medema M.H."/>
            <person name="Devos D.P."/>
            <person name="Kaster A.-K."/>
            <person name="Ovreas L."/>
            <person name="Rohde M."/>
            <person name="Galperin M.Y."/>
            <person name="Jogler C."/>
        </authorList>
    </citation>
    <scope>NUCLEOTIDE SEQUENCE [LARGE SCALE GENOMIC DNA]</scope>
    <source>
        <strain evidence="2 3">CA85</strain>
    </source>
</reference>
<sequence>MTAEWSDPLGPPELPRASPPERDVVSDSFVSIAPQKKFQFLPTCIRGCSQRGGGVGKQTCTQVFFSTRLARRVRQNPVELNGIRSGGGGKPAGWSALIERGQLSAVSKIPMNCLKITGDAPNHIAGSRKQNLSMPTAHYSTGTAESF</sequence>